<keyword evidence="5" id="KW-0472">Membrane</keyword>
<feature type="transmembrane region" description="Helical" evidence="5">
    <location>
        <begin position="137"/>
        <end position="160"/>
    </location>
</feature>
<gene>
    <name evidence="7" type="ORF">F6X38_21925</name>
</gene>
<evidence type="ECO:0000256" key="3">
    <source>
        <dbReference type="ARBA" id="ARBA00023002"/>
    </source>
</evidence>
<keyword evidence="5" id="KW-0812">Transmembrane</keyword>
<evidence type="ECO:0000259" key="6">
    <source>
        <dbReference type="Pfam" id="PF01011"/>
    </source>
</evidence>
<dbReference type="Pfam" id="PF01011">
    <property type="entry name" value="PQQ"/>
    <property type="match status" value="1"/>
</dbReference>
<evidence type="ECO:0000313" key="7">
    <source>
        <dbReference type="EMBL" id="KAB0676203.1"/>
    </source>
</evidence>
<dbReference type="NCBIfam" id="TIGR03074">
    <property type="entry name" value="PQQ_membr_DH"/>
    <property type="match status" value="1"/>
</dbReference>
<evidence type="ECO:0000256" key="2">
    <source>
        <dbReference type="ARBA" id="ARBA00008156"/>
    </source>
</evidence>
<dbReference type="Proteomes" id="UP000432089">
    <property type="component" value="Unassembled WGS sequence"/>
</dbReference>
<dbReference type="SMART" id="SM00564">
    <property type="entry name" value="PQQ"/>
    <property type="match status" value="4"/>
</dbReference>
<evidence type="ECO:0000256" key="1">
    <source>
        <dbReference type="ARBA" id="ARBA00001931"/>
    </source>
</evidence>
<dbReference type="EMBL" id="VZDO01000025">
    <property type="protein sequence ID" value="KAB0676203.1"/>
    <property type="molecule type" value="Genomic_DNA"/>
</dbReference>
<feature type="transmembrane region" description="Helical" evidence="5">
    <location>
        <begin position="108"/>
        <end position="125"/>
    </location>
</feature>
<dbReference type="RefSeq" id="WP_150973631.1">
    <property type="nucleotide sequence ID" value="NZ_VZDO01000025.1"/>
</dbReference>
<proteinExistence type="inferred from homology"/>
<dbReference type="GO" id="GO:0008876">
    <property type="term" value="F:quinoprotein glucose dehydrogenase activity"/>
    <property type="evidence" value="ECO:0007669"/>
    <property type="project" value="TreeGrafter"/>
</dbReference>
<evidence type="ECO:0000313" key="8">
    <source>
        <dbReference type="Proteomes" id="UP000432089"/>
    </source>
</evidence>
<comment type="cofactor">
    <cofactor evidence="1">
        <name>pyrroloquinoline quinone</name>
        <dbReference type="ChEBI" id="CHEBI:58442"/>
    </cofactor>
</comment>
<keyword evidence="5" id="KW-1133">Transmembrane helix</keyword>
<feature type="transmembrane region" description="Helical" evidence="5">
    <location>
        <begin position="53"/>
        <end position="70"/>
    </location>
</feature>
<feature type="region of interest" description="Disordered" evidence="4">
    <location>
        <begin position="528"/>
        <end position="558"/>
    </location>
</feature>
<dbReference type="Gene3D" id="2.140.10.10">
    <property type="entry name" value="Quinoprotein alcohol dehydrogenase-like superfamily"/>
    <property type="match status" value="2"/>
</dbReference>
<evidence type="ECO:0000256" key="5">
    <source>
        <dbReference type="SAM" id="Phobius"/>
    </source>
</evidence>
<dbReference type="GO" id="GO:0016020">
    <property type="term" value="C:membrane"/>
    <property type="evidence" value="ECO:0007669"/>
    <property type="project" value="InterPro"/>
</dbReference>
<comment type="similarity">
    <text evidence="2">Belongs to the bacterial PQQ dehydrogenase family.</text>
</comment>
<dbReference type="CDD" id="cd10280">
    <property type="entry name" value="PQQ_mGDH"/>
    <property type="match status" value="1"/>
</dbReference>
<dbReference type="PANTHER" id="PTHR32303">
    <property type="entry name" value="QUINOPROTEIN ALCOHOL DEHYDROGENASE (CYTOCHROME C)"/>
    <property type="match status" value="1"/>
</dbReference>
<feature type="domain" description="Pyrrolo-quinoline quinone repeat" evidence="6">
    <location>
        <begin position="189"/>
        <end position="800"/>
    </location>
</feature>
<feature type="compositionally biased region" description="Polar residues" evidence="4">
    <location>
        <begin position="548"/>
        <end position="558"/>
    </location>
</feature>
<dbReference type="GO" id="GO:0048038">
    <property type="term" value="F:quinone binding"/>
    <property type="evidence" value="ECO:0007669"/>
    <property type="project" value="InterPro"/>
</dbReference>
<keyword evidence="8" id="KW-1185">Reference proteome</keyword>
<dbReference type="InterPro" id="IPR018391">
    <property type="entry name" value="PQQ_b-propeller_rpt"/>
</dbReference>
<feature type="transmembrane region" description="Helical" evidence="5">
    <location>
        <begin position="77"/>
        <end position="96"/>
    </location>
</feature>
<feature type="compositionally biased region" description="Polar residues" evidence="4">
    <location>
        <begin position="648"/>
        <end position="659"/>
    </location>
</feature>
<dbReference type="InterPro" id="IPR002372">
    <property type="entry name" value="PQQ_rpt_dom"/>
</dbReference>
<accession>A0A7V7PKK3</accession>
<dbReference type="AlphaFoldDB" id="A0A7V7PKK3"/>
<feature type="compositionally biased region" description="Basic and acidic residues" evidence="4">
    <location>
        <begin position="528"/>
        <end position="537"/>
    </location>
</feature>
<feature type="region of interest" description="Disordered" evidence="4">
    <location>
        <begin position="644"/>
        <end position="675"/>
    </location>
</feature>
<dbReference type="InterPro" id="IPR017511">
    <property type="entry name" value="PQQ_mDH"/>
</dbReference>
<dbReference type="SUPFAM" id="SSF50998">
    <property type="entry name" value="Quinoprotein alcohol dehydrogenase-like"/>
    <property type="match status" value="1"/>
</dbReference>
<keyword evidence="3 7" id="KW-0560">Oxidoreductase</keyword>
<comment type="caution">
    <text evidence="7">The sequence shown here is derived from an EMBL/GenBank/DDBJ whole genome shotgun (WGS) entry which is preliminary data.</text>
</comment>
<organism evidence="7 8">
    <name type="scientific">Plantimonas leprariae</name>
    <dbReference type="NCBI Taxonomy" id="2615207"/>
    <lineage>
        <taxon>Bacteria</taxon>
        <taxon>Pseudomonadati</taxon>
        <taxon>Pseudomonadota</taxon>
        <taxon>Alphaproteobacteria</taxon>
        <taxon>Hyphomicrobiales</taxon>
        <taxon>Aurantimonadaceae</taxon>
        <taxon>Plantimonas</taxon>
    </lineage>
</organism>
<dbReference type="InterPro" id="IPR011047">
    <property type="entry name" value="Quinoprotein_ADH-like_sf"/>
</dbReference>
<dbReference type="EC" id="1.1.-.-" evidence="7"/>
<dbReference type="PANTHER" id="PTHR32303:SF4">
    <property type="entry name" value="QUINOPROTEIN GLUCOSE DEHYDROGENASE"/>
    <property type="match status" value="1"/>
</dbReference>
<feature type="transmembrane region" description="Helical" evidence="5">
    <location>
        <begin position="23"/>
        <end position="47"/>
    </location>
</feature>
<evidence type="ECO:0000256" key="4">
    <source>
        <dbReference type="SAM" id="MobiDB-lite"/>
    </source>
</evidence>
<name>A0A7V7PKK3_9HYPH</name>
<reference evidence="7 8" key="1">
    <citation type="submission" date="2019-09" db="EMBL/GenBank/DDBJ databases">
        <title>YIM 132180 draft genome.</title>
        <authorList>
            <person name="Zhang K."/>
        </authorList>
    </citation>
    <scope>NUCLEOTIDE SEQUENCE [LARGE SCALE GENOMIC DNA]</scope>
    <source>
        <strain evidence="7 8">YIM 132180</strain>
    </source>
</reference>
<sequence length="836" mass="90076">MESRPNVEQSEALAGRSQRPPNLFVRLVGLLLAIVGLGLLVAGGWLAALGGNWYYVLAGVGMLATGVLLFRGSPLALWVYAAVVLGTVGWAVAEIGFDWWQLVPRGDIVFLVGLLLLTPWITRSLSRHPGERAPLPWRGAGVPLALSLVVAAGVGAAALLSDYHTQPGTLPDKRASVAANYGGVPDGDWSAYGRSWHGNKWSPLDQVNPENVSSLEVAWSIRTGDMMRPGDPHETTYEVTPLKVGDTVYLCTPHDIVLALEAETGQERWRFDPKITVSPHLQHLTCRGVSYHDSRVPGAVKAPNGECAERLFLGTNDTRLFALDARTGQPCPTFGEGGQVNMWRGMPSRQDGWYQFTSAPLVMKGLVILAGAVYDNAAVKMPSGVIRAFDVATGRLVWNFDPGNPDQTAPIGPDQHYAWSSPNSWSTSSADEDLGLLYVPMGMGAVDQWGGERPETTERFATSVLALEIATGRVRWVHQTVHHDLWDMDVPSQPVLVDLDIEGKGRVPALAQSTKTGDIFVLDRRTGEPVHPIEERPVPGGAAPGDHTSPTQPFSSVSLRPEPMMREADMWGATLFDQLACRIRFRQLRYEGPFTPPSTQGTIVYPGNFGVTDWGGIAVDPERQVAFVNPDYFAFVDRLVPQRVEPQGNDSPAGTSGQTGPAGGSDLQASDEHGLNPNKGAPFAVELNPFLSPLGLPCQAPPWGYVAGVDLASGKIVYKHRNGTIRDESPIPVPFKLGVPSLGGPIVTAGNLAFLTSTLDYYIRGYELTSGRELWQARLPAGAQATPMTYWSEASERQFVVAVAGGHGSLGTELGDHVVAYALPREETGRSAPSGR</sequence>
<protein>
    <submittedName>
        <fullName evidence="7">Membrane-bound PQQ-dependent dehydrogenase, glucose/quinate/shikimate family</fullName>
        <ecNumber evidence="7">1.1.-.-</ecNumber>
    </submittedName>
</protein>